<dbReference type="AlphaFoldDB" id="A0A1Y2EZC5"/>
<comment type="catalytic activity">
    <reaction evidence="9">
        <text>D-glyceraldehyde + ATP = D-glyceraldehyde 3-phosphate + ADP + H(+)</text>
        <dbReference type="Rhea" id="RHEA:13941"/>
        <dbReference type="ChEBI" id="CHEBI:15378"/>
        <dbReference type="ChEBI" id="CHEBI:17378"/>
        <dbReference type="ChEBI" id="CHEBI:30616"/>
        <dbReference type="ChEBI" id="CHEBI:59776"/>
        <dbReference type="ChEBI" id="CHEBI:456216"/>
        <dbReference type="EC" id="2.7.1.28"/>
    </reaction>
</comment>
<dbReference type="PANTHER" id="PTHR28629:SF4">
    <property type="entry name" value="TRIOKINASE_FMN CYCLASE"/>
    <property type="match status" value="1"/>
</dbReference>
<feature type="binding site" evidence="12">
    <location>
        <begin position="52"/>
        <end position="55"/>
    </location>
    <ligand>
        <name>substrate</name>
    </ligand>
</feature>
<reference evidence="15 16" key="1">
    <citation type="submission" date="2016-07" db="EMBL/GenBank/DDBJ databases">
        <title>Pervasive Adenine N6-methylation of Active Genes in Fungi.</title>
        <authorList>
            <consortium name="DOE Joint Genome Institute"/>
            <person name="Mondo S.J."/>
            <person name="Dannebaum R.O."/>
            <person name="Kuo R.C."/>
            <person name="Labutti K."/>
            <person name="Haridas S."/>
            <person name="Kuo A."/>
            <person name="Salamov A."/>
            <person name="Ahrendt S.R."/>
            <person name="Lipzen A."/>
            <person name="Sullivan W."/>
            <person name="Andreopoulos W.B."/>
            <person name="Clum A."/>
            <person name="Lindquist E."/>
            <person name="Daum C."/>
            <person name="Ramamoorthy G.K."/>
            <person name="Gryganskyi A."/>
            <person name="Culley D."/>
            <person name="Magnuson J.K."/>
            <person name="James T.Y."/>
            <person name="O'Malley M.A."/>
            <person name="Stajich J.E."/>
            <person name="Spatafora J.W."/>
            <person name="Visel A."/>
            <person name="Grigoriev I.V."/>
        </authorList>
    </citation>
    <scope>NUCLEOTIDE SEQUENCE [LARGE SCALE GENOMIC DNA]</scope>
    <source>
        <strain evidence="15 16">12-1054</strain>
    </source>
</reference>
<gene>
    <name evidence="15" type="ORF">BCR37DRAFT_361979</name>
</gene>
<evidence type="ECO:0000256" key="10">
    <source>
        <dbReference type="ARBA" id="ARBA00048898"/>
    </source>
</evidence>
<protein>
    <submittedName>
        <fullName evidence="15">Dak1 domain-domain-containing protein</fullName>
    </submittedName>
</protein>
<dbReference type="Pfam" id="PF02734">
    <property type="entry name" value="Dak2"/>
    <property type="match status" value="1"/>
</dbReference>
<dbReference type="PANTHER" id="PTHR28629">
    <property type="entry name" value="TRIOKINASE/FMN CYCLASE"/>
    <property type="match status" value="1"/>
</dbReference>
<comment type="similarity">
    <text evidence="3">Belongs to the dihydroxyacetone kinase (DAK) family.</text>
</comment>
<dbReference type="GO" id="GO:0005524">
    <property type="term" value="F:ATP binding"/>
    <property type="evidence" value="ECO:0007669"/>
    <property type="project" value="UniProtKB-KW"/>
</dbReference>
<evidence type="ECO:0000313" key="15">
    <source>
        <dbReference type="EMBL" id="ORY76095.1"/>
    </source>
</evidence>
<dbReference type="OMA" id="ALNMNGF"/>
<proteinExistence type="inferred from homology"/>
<keyword evidence="8" id="KW-0067">ATP-binding</keyword>
<comment type="pathway">
    <text evidence="2">Polyol metabolism; glycerol fermentation; glycerone phosphate from glycerol (oxidative route): step 2/2.</text>
</comment>
<dbReference type="RefSeq" id="XP_040722548.1">
    <property type="nucleotide sequence ID" value="XM_040868237.1"/>
</dbReference>
<dbReference type="FunFam" id="1.25.40.340:FF:000001">
    <property type="entry name" value="Dihydroxyacetone kinase 1"/>
    <property type="match status" value="1"/>
</dbReference>
<keyword evidence="6" id="KW-0418">Kinase</keyword>
<evidence type="ECO:0000256" key="7">
    <source>
        <dbReference type="ARBA" id="ARBA00022798"/>
    </source>
</evidence>
<dbReference type="SUPFAM" id="SSF101473">
    <property type="entry name" value="DhaL-like"/>
    <property type="match status" value="1"/>
</dbReference>
<dbReference type="EMBL" id="MCFI01000024">
    <property type="protein sequence ID" value="ORY76095.1"/>
    <property type="molecule type" value="Genomic_DNA"/>
</dbReference>
<dbReference type="InterPro" id="IPR050861">
    <property type="entry name" value="Dihydroxyacetone_Kinase"/>
</dbReference>
<dbReference type="InterPro" id="IPR036117">
    <property type="entry name" value="DhaL_dom_sf"/>
</dbReference>
<feature type="binding site" evidence="12">
    <location>
        <position position="107"/>
    </location>
    <ligand>
        <name>substrate</name>
    </ligand>
</feature>
<dbReference type="PROSITE" id="PS51481">
    <property type="entry name" value="DHAK"/>
    <property type="match status" value="1"/>
</dbReference>
<dbReference type="PROSITE" id="PS51480">
    <property type="entry name" value="DHAL"/>
    <property type="match status" value="1"/>
</dbReference>
<dbReference type="OrthoDB" id="1724672at2759"/>
<evidence type="ECO:0000259" key="13">
    <source>
        <dbReference type="PROSITE" id="PS51480"/>
    </source>
</evidence>
<keyword evidence="5" id="KW-0547">Nucleotide-binding</keyword>
<evidence type="ECO:0000256" key="2">
    <source>
        <dbReference type="ARBA" id="ARBA00004778"/>
    </source>
</evidence>
<sequence length="573" mass="59582">MGNHLIDDSSSLILTSLRGLCRSNPHLTLDTTHRVCFIKPSTKRVHLVSGGGSGHEPAMAGYVGTNMLDCAVAGDVFASPSASAVTAGVVAMGDNPVLIIVFSYTGDRLHFGMAVEKLNRLGGQADMVVVDDDVSVGRKQGGRVGRRGLAGTVLVHKIAGGAAQSGQAFAAVKKQAQEVVANLVTVGASLTHASVPGSSGEESQLAQDEIEIGMGIHNEPGFQKIKTPPANELVELLLKQLLDQHDQDRAFVPFKANDEVVLLINNLGAISNVELYAFTQIVADQVESDWKLKIVRTYTGNFVTSLDGAGASITLLNLSNMQDSDLALSYLDLPTTAPGWNCAAEASAWSSASQEVVTKPLPKEKSDAILPVDEALTRRLIDAACNALIQAEPEITKYDTIAGDGDAGQTLKSASLAVQEAVKNDKISLTNAVDVFGDIAGVLEESMGGTGGALYTIFFAALAAALASSKTLDSATMANAITAALERLQTYTTATIGDKTMMDALIPFAETLSKTASFDKAVSACEQGALSTKGMAAGLGRASYVEASESQSVPDAGAMGIAKLVRGLQSALA</sequence>
<dbReference type="Proteomes" id="UP000193685">
    <property type="component" value="Unassembled WGS sequence"/>
</dbReference>
<dbReference type="Gene3D" id="1.25.40.340">
    <property type="match status" value="1"/>
</dbReference>
<evidence type="ECO:0000256" key="5">
    <source>
        <dbReference type="ARBA" id="ARBA00022741"/>
    </source>
</evidence>
<dbReference type="UniPathway" id="UPA00617">
    <property type="reaction ID" value="UER00669"/>
</dbReference>
<feature type="domain" description="DhaL" evidence="13">
    <location>
        <begin position="375"/>
        <end position="570"/>
    </location>
</feature>
<evidence type="ECO:0000256" key="12">
    <source>
        <dbReference type="PIRSR" id="PIRSR612734-2"/>
    </source>
</evidence>
<evidence type="ECO:0000256" key="9">
    <source>
        <dbReference type="ARBA" id="ARBA00047974"/>
    </source>
</evidence>
<comment type="caution">
    <text evidence="15">The sequence shown here is derived from an EMBL/GenBank/DDBJ whole genome shotgun (WGS) entry which is preliminary data.</text>
</comment>
<keyword evidence="7" id="KW-0319">Glycerol metabolism</keyword>
<evidence type="ECO:0000256" key="8">
    <source>
        <dbReference type="ARBA" id="ARBA00022840"/>
    </source>
</evidence>
<feature type="active site" description="Tele-hemiaminal-histidine intermediate" evidence="11">
    <location>
        <position position="217"/>
    </location>
</feature>
<dbReference type="GO" id="GO:0005829">
    <property type="term" value="C:cytosol"/>
    <property type="evidence" value="ECO:0007669"/>
    <property type="project" value="TreeGrafter"/>
</dbReference>
<dbReference type="FunFam" id="3.40.50.10440:FF:000001">
    <property type="entry name" value="Dihydroxyacetone kinase, DhaK subunit"/>
    <property type="match status" value="1"/>
</dbReference>
<dbReference type="FunFam" id="3.30.1180.20:FF:000001">
    <property type="entry name" value="Dihydroxyacetone kinase 1"/>
    <property type="match status" value="1"/>
</dbReference>
<dbReference type="SMART" id="SM01120">
    <property type="entry name" value="Dak2"/>
    <property type="match status" value="1"/>
</dbReference>
<dbReference type="Gene3D" id="3.30.1180.20">
    <property type="entry name" value="Dihydroxyacetone kinase, domain 2"/>
    <property type="match status" value="1"/>
</dbReference>
<name>A0A1Y2EZC5_PROLT</name>
<dbReference type="Pfam" id="PF02733">
    <property type="entry name" value="Dak1"/>
    <property type="match status" value="1"/>
</dbReference>
<dbReference type="InterPro" id="IPR004006">
    <property type="entry name" value="DhaK_dom"/>
</dbReference>
<dbReference type="STRING" id="56484.A0A1Y2EZC5"/>
<dbReference type="Gene3D" id="3.40.50.10440">
    <property type="entry name" value="Dihydroxyacetone kinase, domain 1"/>
    <property type="match status" value="1"/>
</dbReference>
<keyword evidence="16" id="KW-1185">Reference proteome</keyword>
<evidence type="ECO:0000256" key="4">
    <source>
        <dbReference type="ARBA" id="ARBA00022679"/>
    </source>
</evidence>
<feature type="domain" description="DhaK" evidence="14">
    <location>
        <begin position="8"/>
        <end position="340"/>
    </location>
</feature>
<comment type="function">
    <text evidence="1">Catalyzes both the phosphorylation of dihydroxyacetone and of glyceraldehyde.</text>
</comment>
<evidence type="ECO:0000256" key="3">
    <source>
        <dbReference type="ARBA" id="ARBA00008757"/>
    </source>
</evidence>
<dbReference type="GO" id="GO:0050354">
    <property type="term" value="F:triokinase activity"/>
    <property type="evidence" value="ECO:0007669"/>
    <property type="project" value="UniProtKB-EC"/>
</dbReference>
<dbReference type="SUPFAM" id="SSF82549">
    <property type="entry name" value="DAK1/DegV-like"/>
    <property type="match status" value="1"/>
</dbReference>
<dbReference type="InterPro" id="IPR012734">
    <property type="entry name" value="DhaK_ATP"/>
</dbReference>
<organism evidence="15 16">
    <name type="scientific">Protomyces lactucae-debilis</name>
    <dbReference type="NCBI Taxonomy" id="2754530"/>
    <lineage>
        <taxon>Eukaryota</taxon>
        <taxon>Fungi</taxon>
        <taxon>Dikarya</taxon>
        <taxon>Ascomycota</taxon>
        <taxon>Taphrinomycotina</taxon>
        <taxon>Taphrinomycetes</taxon>
        <taxon>Taphrinales</taxon>
        <taxon>Protomycetaceae</taxon>
        <taxon>Protomyces</taxon>
    </lineage>
</organism>
<dbReference type="NCBIfam" id="TIGR02361">
    <property type="entry name" value="dak_ATP"/>
    <property type="match status" value="1"/>
</dbReference>
<comment type="catalytic activity">
    <reaction evidence="10">
        <text>dihydroxyacetone + ATP = dihydroxyacetone phosphate + ADP + H(+)</text>
        <dbReference type="Rhea" id="RHEA:15773"/>
        <dbReference type="ChEBI" id="CHEBI:15378"/>
        <dbReference type="ChEBI" id="CHEBI:16016"/>
        <dbReference type="ChEBI" id="CHEBI:30616"/>
        <dbReference type="ChEBI" id="CHEBI:57642"/>
        <dbReference type="ChEBI" id="CHEBI:456216"/>
        <dbReference type="EC" id="2.7.1.29"/>
    </reaction>
</comment>
<evidence type="ECO:0000256" key="6">
    <source>
        <dbReference type="ARBA" id="ARBA00022777"/>
    </source>
</evidence>
<evidence type="ECO:0000313" key="16">
    <source>
        <dbReference type="Proteomes" id="UP000193685"/>
    </source>
</evidence>
<keyword evidence="4" id="KW-0808">Transferase</keyword>
<accession>A0A1Y2EZC5</accession>
<dbReference type="GeneID" id="63784836"/>
<dbReference type="GO" id="GO:0019588">
    <property type="term" value="P:anaerobic glycerol catabolic process"/>
    <property type="evidence" value="ECO:0007669"/>
    <property type="project" value="UniProtKB-UniPathway"/>
</dbReference>
<evidence type="ECO:0000256" key="1">
    <source>
        <dbReference type="ARBA" id="ARBA00003264"/>
    </source>
</evidence>
<dbReference type="InterPro" id="IPR004007">
    <property type="entry name" value="DhaL_dom"/>
</dbReference>
<dbReference type="GO" id="GO:0004371">
    <property type="term" value="F:glycerone kinase activity"/>
    <property type="evidence" value="ECO:0007669"/>
    <property type="project" value="UniProtKB-EC"/>
</dbReference>
<evidence type="ECO:0000259" key="14">
    <source>
        <dbReference type="PROSITE" id="PS51481"/>
    </source>
</evidence>
<evidence type="ECO:0000256" key="11">
    <source>
        <dbReference type="PIRSR" id="PIRSR612734-1"/>
    </source>
</evidence>